<evidence type="ECO:0000313" key="2">
    <source>
        <dbReference type="Proteomes" id="UP001157418"/>
    </source>
</evidence>
<sequence length="100" mass="11742">MTKSTRECCTRIRVQHSRVNLVIDTYMHLISNSLNTTTFKNFRAYDLQVSWLKCVFKYASVLERLDIRLSKLGDMNRITKGMNELENFEKEATACVIKFL</sequence>
<protein>
    <submittedName>
        <fullName evidence="1">Uncharacterized protein</fullName>
    </submittedName>
</protein>
<gene>
    <name evidence="1" type="ORF">LVIROSA_LOCUS9446</name>
</gene>
<dbReference type="AlphaFoldDB" id="A0AAU9M6A2"/>
<organism evidence="1 2">
    <name type="scientific">Lactuca virosa</name>
    <dbReference type="NCBI Taxonomy" id="75947"/>
    <lineage>
        <taxon>Eukaryota</taxon>
        <taxon>Viridiplantae</taxon>
        <taxon>Streptophyta</taxon>
        <taxon>Embryophyta</taxon>
        <taxon>Tracheophyta</taxon>
        <taxon>Spermatophyta</taxon>
        <taxon>Magnoliopsida</taxon>
        <taxon>eudicotyledons</taxon>
        <taxon>Gunneridae</taxon>
        <taxon>Pentapetalae</taxon>
        <taxon>asterids</taxon>
        <taxon>campanulids</taxon>
        <taxon>Asterales</taxon>
        <taxon>Asteraceae</taxon>
        <taxon>Cichorioideae</taxon>
        <taxon>Cichorieae</taxon>
        <taxon>Lactucinae</taxon>
        <taxon>Lactuca</taxon>
    </lineage>
</organism>
<accession>A0AAU9M6A2</accession>
<name>A0AAU9M6A2_9ASTR</name>
<reference evidence="1 2" key="1">
    <citation type="submission" date="2022-01" db="EMBL/GenBank/DDBJ databases">
        <authorList>
            <person name="Xiong W."/>
            <person name="Schranz E."/>
        </authorList>
    </citation>
    <scope>NUCLEOTIDE SEQUENCE [LARGE SCALE GENOMIC DNA]</scope>
</reference>
<proteinExistence type="predicted"/>
<comment type="caution">
    <text evidence="1">The sequence shown here is derived from an EMBL/GenBank/DDBJ whole genome shotgun (WGS) entry which is preliminary data.</text>
</comment>
<evidence type="ECO:0000313" key="1">
    <source>
        <dbReference type="EMBL" id="CAH1422092.1"/>
    </source>
</evidence>
<keyword evidence="2" id="KW-1185">Reference proteome</keyword>
<dbReference type="Proteomes" id="UP001157418">
    <property type="component" value="Unassembled WGS sequence"/>
</dbReference>
<dbReference type="EMBL" id="CAKMRJ010001112">
    <property type="protein sequence ID" value="CAH1422092.1"/>
    <property type="molecule type" value="Genomic_DNA"/>
</dbReference>